<dbReference type="InterPro" id="IPR001460">
    <property type="entry name" value="PCN-bd_Tpept"/>
</dbReference>
<keyword evidence="15" id="KW-1133">Transmembrane helix</keyword>
<evidence type="ECO:0000256" key="9">
    <source>
        <dbReference type="ARBA" id="ARBA00022984"/>
    </source>
</evidence>
<feature type="transmembrane region" description="Helical" evidence="15">
    <location>
        <begin position="12"/>
        <end position="34"/>
    </location>
</feature>
<evidence type="ECO:0000313" key="18">
    <source>
        <dbReference type="EMBL" id="SET52910.1"/>
    </source>
</evidence>
<dbReference type="RefSeq" id="WP_091444985.1">
    <property type="nucleotide sequence ID" value="NZ_FOIE01000005.1"/>
</dbReference>
<keyword evidence="15" id="KW-0472">Membrane</keyword>
<keyword evidence="10" id="KW-0511">Multifunctional enzyme</keyword>
<evidence type="ECO:0000256" key="1">
    <source>
        <dbReference type="ARBA" id="ARBA00007090"/>
    </source>
</evidence>
<dbReference type="Gene3D" id="3.40.710.10">
    <property type="entry name" value="DD-peptidase/beta-lactamase superfamily"/>
    <property type="match status" value="1"/>
</dbReference>
<gene>
    <name evidence="18" type="ORF">SAMN04488546_2756</name>
</gene>
<evidence type="ECO:0000256" key="8">
    <source>
        <dbReference type="ARBA" id="ARBA00022960"/>
    </source>
</evidence>
<keyword evidence="15" id="KW-0812">Transmembrane</keyword>
<keyword evidence="5" id="KW-0328">Glycosyltransferase</keyword>
<dbReference type="AlphaFoldDB" id="A0A1I0F734"/>
<evidence type="ECO:0000256" key="11">
    <source>
        <dbReference type="ARBA" id="ARBA00023316"/>
    </source>
</evidence>
<protein>
    <submittedName>
        <fullName evidence="18">Membrane carboxypeptidase (Penicillin-binding protein)</fullName>
    </submittedName>
</protein>
<organism evidence="18 19">
    <name type="scientific">Geodermatophilus poikilotrophus</name>
    <dbReference type="NCBI Taxonomy" id="1333667"/>
    <lineage>
        <taxon>Bacteria</taxon>
        <taxon>Bacillati</taxon>
        <taxon>Actinomycetota</taxon>
        <taxon>Actinomycetes</taxon>
        <taxon>Geodermatophilales</taxon>
        <taxon>Geodermatophilaceae</taxon>
        <taxon>Geodermatophilus</taxon>
    </lineage>
</organism>
<evidence type="ECO:0000256" key="12">
    <source>
        <dbReference type="ARBA" id="ARBA00034000"/>
    </source>
</evidence>
<dbReference type="PANTHER" id="PTHR32282:SF33">
    <property type="entry name" value="PEPTIDOGLYCAN GLYCOSYLTRANSFERASE"/>
    <property type="match status" value="1"/>
</dbReference>
<dbReference type="GO" id="GO:0030288">
    <property type="term" value="C:outer membrane-bounded periplasmic space"/>
    <property type="evidence" value="ECO:0007669"/>
    <property type="project" value="TreeGrafter"/>
</dbReference>
<keyword evidence="19" id="KW-1185">Reference proteome</keyword>
<feature type="domain" description="Penicillin-binding protein transpeptidase" evidence="16">
    <location>
        <begin position="350"/>
        <end position="643"/>
    </location>
</feature>
<dbReference type="GO" id="GO:0006508">
    <property type="term" value="P:proteolysis"/>
    <property type="evidence" value="ECO:0007669"/>
    <property type="project" value="UniProtKB-KW"/>
</dbReference>
<dbReference type="GO" id="GO:0071555">
    <property type="term" value="P:cell wall organization"/>
    <property type="evidence" value="ECO:0007669"/>
    <property type="project" value="UniProtKB-KW"/>
</dbReference>
<dbReference type="InterPro" id="IPR001264">
    <property type="entry name" value="Glyco_trans_51"/>
</dbReference>
<evidence type="ECO:0000256" key="2">
    <source>
        <dbReference type="ARBA" id="ARBA00007739"/>
    </source>
</evidence>
<evidence type="ECO:0000256" key="5">
    <source>
        <dbReference type="ARBA" id="ARBA00022676"/>
    </source>
</evidence>
<dbReference type="Gene3D" id="1.10.3810.10">
    <property type="entry name" value="Biosynthetic peptidoglycan transglycosylase-like"/>
    <property type="match status" value="1"/>
</dbReference>
<dbReference type="GO" id="GO:0008360">
    <property type="term" value="P:regulation of cell shape"/>
    <property type="evidence" value="ECO:0007669"/>
    <property type="project" value="UniProtKB-KW"/>
</dbReference>
<accession>A0A1I0F734</accession>
<feature type="region of interest" description="Disordered" evidence="14">
    <location>
        <begin position="665"/>
        <end position="739"/>
    </location>
</feature>
<dbReference type="InterPro" id="IPR023346">
    <property type="entry name" value="Lysozyme-like_dom_sf"/>
</dbReference>
<evidence type="ECO:0000256" key="14">
    <source>
        <dbReference type="SAM" id="MobiDB-lite"/>
    </source>
</evidence>
<comment type="catalytic activity">
    <reaction evidence="12">
        <text>Preferential cleavage: (Ac)2-L-Lys-D-Ala-|-D-Ala. Also transpeptidation of peptidyl-alanyl moieties that are N-acyl substituents of D-alanine.</text>
        <dbReference type="EC" id="3.4.16.4"/>
    </reaction>
</comment>
<dbReference type="GO" id="GO:0009002">
    <property type="term" value="F:serine-type D-Ala-D-Ala carboxypeptidase activity"/>
    <property type="evidence" value="ECO:0007669"/>
    <property type="project" value="UniProtKB-EC"/>
</dbReference>
<dbReference type="SUPFAM" id="SSF53955">
    <property type="entry name" value="Lysozyme-like"/>
    <property type="match status" value="1"/>
</dbReference>
<feature type="compositionally biased region" description="Gly residues" evidence="14">
    <location>
        <begin position="726"/>
        <end position="739"/>
    </location>
</feature>
<evidence type="ECO:0000256" key="7">
    <source>
        <dbReference type="ARBA" id="ARBA00022801"/>
    </source>
</evidence>
<evidence type="ECO:0000256" key="6">
    <source>
        <dbReference type="ARBA" id="ARBA00022679"/>
    </source>
</evidence>
<dbReference type="InterPro" id="IPR050396">
    <property type="entry name" value="Glycosyltr_51/Transpeptidase"/>
</dbReference>
<dbReference type="InterPro" id="IPR012338">
    <property type="entry name" value="Beta-lactam/transpept-like"/>
</dbReference>
<proteinExistence type="inferred from homology"/>
<keyword evidence="9" id="KW-0573">Peptidoglycan synthesis</keyword>
<keyword evidence="8" id="KW-0133">Cell shape</keyword>
<evidence type="ECO:0000256" key="10">
    <source>
        <dbReference type="ARBA" id="ARBA00023268"/>
    </source>
</evidence>
<feature type="domain" description="Glycosyl transferase family 51" evidence="17">
    <location>
        <begin position="71"/>
        <end position="256"/>
    </location>
</feature>
<feature type="compositionally biased region" description="Low complexity" evidence="14">
    <location>
        <begin position="676"/>
        <end position="686"/>
    </location>
</feature>
<dbReference type="GO" id="GO:0009252">
    <property type="term" value="P:peptidoglycan biosynthetic process"/>
    <property type="evidence" value="ECO:0007669"/>
    <property type="project" value="UniProtKB-KW"/>
</dbReference>
<keyword evidence="3 18" id="KW-0121">Carboxypeptidase</keyword>
<evidence type="ECO:0000313" key="19">
    <source>
        <dbReference type="Proteomes" id="UP000198507"/>
    </source>
</evidence>
<dbReference type="Proteomes" id="UP000198507">
    <property type="component" value="Unassembled WGS sequence"/>
</dbReference>
<dbReference type="Pfam" id="PF00912">
    <property type="entry name" value="Transgly"/>
    <property type="match status" value="1"/>
</dbReference>
<evidence type="ECO:0000259" key="17">
    <source>
        <dbReference type="Pfam" id="PF00912"/>
    </source>
</evidence>
<comment type="similarity">
    <text evidence="1">In the C-terminal section; belongs to the transpeptidase family.</text>
</comment>
<name>A0A1I0F734_9ACTN</name>
<keyword evidence="11" id="KW-0961">Cell wall biogenesis/degradation</keyword>
<reference evidence="19" key="1">
    <citation type="submission" date="2016-10" db="EMBL/GenBank/DDBJ databases">
        <authorList>
            <person name="Varghese N."/>
            <person name="Submissions S."/>
        </authorList>
    </citation>
    <scope>NUCLEOTIDE SEQUENCE [LARGE SCALE GENOMIC DNA]</scope>
    <source>
        <strain evidence="19">DSM 44209</strain>
    </source>
</reference>
<evidence type="ECO:0000256" key="3">
    <source>
        <dbReference type="ARBA" id="ARBA00022645"/>
    </source>
</evidence>
<comment type="catalytic activity">
    <reaction evidence="13">
        <text>[GlcNAc-(1-&gt;4)-Mur2Ac(oyl-L-Ala-gamma-D-Glu-L-Lys-D-Ala-D-Ala)](n)-di-trans,octa-cis-undecaprenyl diphosphate + beta-D-GlcNAc-(1-&gt;4)-Mur2Ac(oyl-L-Ala-gamma-D-Glu-L-Lys-D-Ala-D-Ala)-di-trans,octa-cis-undecaprenyl diphosphate = [GlcNAc-(1-&gt;4)-Mur2Ac(oyl-L-Ala-gamma-D-Glu-L-Lys-D-Ala-D-Ala)](n+1)-di-trans,octa-cis-undecaprenyl diphosphate + di-trans,octa-cis-undecaprenyl diphosphate + H(+)</text>
        <dbReference type="Rhea" id="RHEA:23708"/>
        <dbReference type="Rhea" id="RHEA-COMP:9602"/>
        <dbReference type="Rhea" id="RHEA-COMP:9603"/>
        <dbReference type="ChEBI" id="CHEBI:15378"/>
        <dbReference type="ChEBI" id="CHEBI:58405"/>
        <dbReference type="ChEBI" id="CHEBI:60033"/>
        <dbReference type="ChEBI" id="CHEBI:78435"/>
        <dbReference type="EC" id="2.4.99.28"/>
    </reaction>
</comment>
<dbReference type="InterPro" id="IPR036950">
    <property type="entry name" value="PBP_transglycosylase"/>
</dbReference>
<sequence length="739" mass="76428">MSADAPDRARVLAKLAATIVLAGALVAGMLLPFVGGTGLAARNSASLLDALPVELTDETPAGNTRVLAADGSLITMFYRNNRTPVAADRIAPVVKQALVAIEDARFEEHNGLDVQGTLRALATNVAAGSVREGGSTLTQQLVKQTLAQTADTAEERQAATEQSVGRKLREARMALALEEEYSKDEILTRYLNLVYFGQGAYGVQAAAQRYFSVDAADLTLPQAAMLAGLVQSPSNDDPITNPENGQNRRNQVLQRMLDVGMIDQAQFTEASAQPVQVAQGAVPPNGCIDASIGGFFCAFVQQYLTQTLGLSQALLDDGGLTIQTTLRPDLQRSGDQAVLGTLAVGDPLVGVFTAVEPGTGHVLAMANNRRFGCDGPECESVNFNVVPSKGAGSTFKVFTAAAALEEGFGPNHVITTGEPYVSRVYRDGSGPYDVVNVGDSYPNTLDMERALYLSSNTYFLALEDQLGSVEGPVRMAQRLGMRFDAPNQYPAETIIAENRGSFTFGTDATSPLDLANSAATLAATGTRCEPTPVTAVLDRTGEPLTVDGRPVFEGSDCTPDAVPAEVASTMNTMLRKDVEPGFRGQTGARAYVPGHQIAGKTGTNQNRDSVAFIGYTPQYSASVMVFSPLQNQDVGGFGGALGAGIWGNAMRPILSAQAPVPFTAPAAPAPAPAPAAPAASQTAPDTAPTPSPAADPAAVEPAPADPAAQPAAAQPPAAPVDPTAGAGNGTGGGDTGANG</sequence>
<dbReference type="Pfam" id="PF00905">
    <property type="entry name" value="Transpeptidase"/>
    <property type="match status" value="1"/>
</dbReference>
<keyword evidence="6" id="KW-0808">Transferase</keyword>
<evidence type="ECO:0000256" key="4">
    <source>
        <dbReference type="ARBA" id="ARBA00022670"/>
    </source>
</evidence>
<dbReference type="SUPFAM" id="SSF56601">
    <property type="entry name" value="beta-lactamase/transpeptidase-like"/>
    <property type="match status" value="1"/>
</dbReference>
<keyword evidence="4" id="KW-0645">Protease</keyword>
<dbReference type="OrthoDB" id="9766909at2"/>
<evidence type="ECO:0000259" key="16">
    <source>
        <dbReference type="Pfam" id="PF00905"/>
    </source>
</evidence>
<dbReference type="PANTHER" id="PTHR32282">
    <property type="entry name" value="BINDING PROTEIN TRANSPEPTIDASE, PUTATIVE-RELATED"/>
    <property type="match status" value="1"/>
</dbReference>
<dbReference type="GO" id="GO:0008658">
    <property type="term" value="F:penicillin binding"/>
    <property type="evidence" value="ECO:0007669"/>
    <property type="project" value="InterPro"/>
</dbReference>
<dbReference type="GO" id="GO:0008955">
    <property type="term" value="F:peptidoglycan glycosyltransferase activity"/>
    <property type="evidence" value="ECO:0007669"/>
    <property type="project" value="UniProtKB-EC"/>
</dbReference>
<feature type="compositionally biased region" description="Low complexity" evidence="14">
    <location>
        <begin position="694"/>
        <end position="725"/>
    </location>
</feature>
<evidence type="ECO:0000256" key="13">
    <source>
        <dbReference type="ARBA" id="ARBA00049902"/>
    </source>
</evidence>
<dbReference type="FunFam" id="1.10.3810.10:FF:000001">
    <property type="entry name" value="Penicillin-binding protein 1A"/>
    <property type="match status" value="1"/>
</dbReference>
<comment type="similarity">
    <text evidence="2">In the N-terminal section; belongs to the glycosyltransferase 51 family.</text>
</comment>
<dbReference type="EMBL" id="FOIE01000005">
    <property type="protein sequence ID" value="SET52910.1"/>
    <property type="molecule type" value="Genomic_DNA"/>
</dbReference>
<keyword evidence="7" id="KW-0378">Hydrolase</keyword>
<evidence type="ECO:0000256" key="15">
    <source>
        <dbReference type="SAM" id="Phobius"/>
    </source>
</evidence>